<evidence type="ECO:0000313" key="3">
    <source>
        <dbReference type="EMBL" id="KRS16138.1"/>
    </source>
</evidence>
<dbReference type="Proteomes" id="UP000051401">
    <property type="component" value="Unassembled WGS sequence"/>
</dbReference>
<protein>
    <submittedName>
        <fullName evidence="4">Universal stress protein G</fullName>
    </submittedName>
</protein>
<keyword evidence="5" id="KW-1185">Reference proteome</keyword>
<dbReference type="CDD" id="cd00293">
    <property type="entry name" value="USP-like"/>
    <property type="match status" value="1"/>
</dbReference>
<dbReference type="OrthoDB" id="9792500at2"/>
<dbReference type="EMBL" id="LAXI01000016">
    <property type="protein sequence ID" value="KRS16138.1"/>
    <property type="molecule type" value="Genomic_DNA"/>
</dbReference>
<dbReference type="STRING" id="540747.SAMN04488031_109138"/>
<name>A0A0T5P4M6_9RHOB</name>
<dbReference type="PRINTS" id="PR01438">
    <property type="entry name" value="UNVRSLSTRESS"/>
</dbReference>
<proteinExistence type="inferred from homology"/>
<dbReference type="PANTHER" id="PTHR46268:SF6">
    <property type="entry name" value="UNIVERSAL STRESS PROTEIN UP12"/>
    <property type="match status" value="1"/>
</dbReference>
<evidence type="ECO:0000313" key="6">
    <source>
        <dbReference type="Proteomes" id="UP000325785"/>
    </source>
</evidence>
<reference evidence="3 5" key="1">
    <citation type="submission" date="2015-04" db="EMBL/GenBank/DDBJ databases">
        <title>The draft genome sequence of Roseovarius indicus B108T.</title>
        <authorList>
            <person name="Li G."/>
            <person name="Lai Q."/>
            <person name="Shao Z."/>
            <person name="Yan P."/>
        </authorList>
    </citation>
    <scope>NUCLEOTIDE SEQUENCE [LARGE SCALE GENOMIC DNA]</scope>
    <source>
        <strain evidence="3 5">B108</strain>
    </source>
</reference>
<organism evidence="3 5">
    <name type="scientific">Roseovarius indicus</name>
    <dbReference type="NCBI Taxonomy" id="540747"/>
    <lineage>
        <taxon>Bacteria</taxon>
        <taxon>Pseudomonadati</taxon>
        <taxon>Pseudomonadota</taxon>
        <taxon>Alphaproteobacteria</taxon>
        <taxon>Rhodobacterales</taxon>
        <taxon>Roseobacteraceae</taxon>
        <taxon>Roseovarius</taxon>
    </lineage>
</organism>
<accession>A0A0T5P4M6</accession>
<sequence length="141" mass="15247">MFDNILLPIDLTHPESWEKALPLAAKMCGEGGTLHILGIVHELGSPLVASYLPRDFEEKMLQDMKAELDAFVSEKVPAGTKAVAHVGHGHVPEKILAAANDVSADMIVMASHPPDELRTFLVGSNADKVVRHASRPVLVVR</sequence>
<dbReference type="SUPFAM" id="SSF52402">
    <property type="entry name" value="Adenine nucleotide alpha hydrolases-like"/>
    <property type="match status" value="1"/>
</dbReference>
<evidence type="ECO:0000313" key="4">
    <source>
        <dbReference type="EMBL" id="QEW24976.1"/>
    </source>
</evidence>
<dbReference type="KEGG" id="rid:RIdsm_00760"/>
<evidence type="ECO:0000313" key="5">
    <source>
        <dbReference type="Proteomes" id="UP000051401"/>
    </source>
</evidence>
<dbReference type="Gene3D" id="3.40.50.620">
    <property type="entry name" value="HUPs"/>
    <property type="match status" value="1"/>
</dbReference>
<feature type="domain" description="UspA" evidence="2">
    <location>
        <begin position="1"/>
        <end position="141"/>
    </location>
</feature>
<evidence type="ECO:0000259" key="2">
    <source>
        <dbReference type="Pfam" id="PF00582"/>
    </source>
</evidence>
<dbReference type="InterPro" id="IPR006015">
    <property type="entry name" value="Universal_stress_UspA"/>
</dbReference>
<dbReference type="InterPro" id="IPR006016">
    <property type="entry name" value="UspA"/>
</dbReference>
<dbReference type="Proteomes" id="UP000325785">
    <property type="component" value="Chromosome"/>
</dbReference>
<dbReference type="RefSeq" id="WP_057818920.1">
    <property type="nucleotide sequence ID" value="NZ_CAXRJZ010000039.1"/>
</dbReference>
<dbReference type="PANTHER" id="PTHR46268">
    <property type="entry name" value="STRESS RESPONSE PROTEIN NHAX"/>
    <property type="match status" value="1"/>
</dbReference>
<dbReference type="InterPro" id="IPR014729">
    <property type="entry name" value="Rossmann-like_a/b/a_fold"/>
</dbReference>
<evidence type="ECO:0000256" key="1">
    <source>
        <dbReference type="ARBA" id="ARBA00008791"/>
    </source>
</evidence>
<gene>
    <name evidence="4" type="primary">uspG</name>
    <name evidence="4" type="ORF">RIdsm_00760</name>
    <name evidence="3" type="ORF">XM52_20220</name>
</gene>
<dbReference type="AlphaFoldDB" id="A0A0T5P4M6"/>
<reference evidence="4 6" key="2">
    <citation type="submission" date="2018-08" db="EMBL/GenBank/DDBJ databases">
        <title>Genetic Globetrotter - A new plasmid hitch-hiking vast phylogenetic and geographic distances.</title>
        <authorList>
            <person name="Vollmers J."/>
            <person name="Petersen J."/>
        </authorList>
    </citation>
    <scope>NUCLEOTIDE SEQUENCE [LARGE SCALE GENOMIC DNA]</scope>
    <source>
        <strain evidence="4 6">DSM 26383</strain>
    </source>
</reference>
<dbReference type="PATRIC" id="fig|540747.5.peg.1802"/>
<comment type="similarity">
    <text evidence="1">Belongs to the universal stress protein A family.</text>
</comment>
<dbReference type="EMBL" id="CP031598">
    <property type="protein sequence ID" value="QEW24976.1"/>
    <property type="molecule type" value="Genomic_DNA"/>
</dbReference>
<dbReference type="Pfam" id="PF00582">
    <property type="entry name" value="Usp"/>
    <property type="match status" value="1"/>
</dbReference>